<reference evidence="7" key="1">
    <citation type="submission" date="2012-09" db="EMBL/GenBank/DDBJ databases">
        <title>Metagenomic Characterization of a Microbial Community in Wastewater Detects High Levels of Antibiotic Resistance.</title>
        <authorList>
            <person name="Abrams M."/>
            <person name="Caldwell A."/>
            <person name="Vandaei E."/>
            <person name="Lee W."/>
            <person name="Perrott J."/>
            <person name="Khan S.Y."/>
            <person name="Ta J."/>
            <person name="Romero D."/>
            <person name="Nguyen V."/>
            <person name="Pourmand N."/>
            <person name="Ouverney C.C."/>
        </authorList>
    </citation>
    <scope>NUCLEOTIDE SEQUENCE</scope>
</reference>
<keyword evidence="5" id="KW-0813">Transport</keyword>
<dbReference type="InterPro" id="IPR000412">
    <property type="entry name" value="ABC_2_transport"/>
</dbReference>
<keyword evidence="5" id="KW-1003">Cell membrane</keyword>
<dbReference type="GO" id="GO:0043190">
    <property type="term" value="C:ATP-binding cassette (ABC) transporter complex"/>
    <property type="evidence" value="ECO:0007669"/>
    <property type="project" value="InterPro"/>
</dbReference>
<keyword evidence="4 5" id="KW-0472">Membrane</keyword>
<feature type="transmembrane region" description="Helical" evidence="5">
    <location>
        <begin position="254"/>
        <end position="278"/>
    </location>
</feature>
<dbReference type="PROSITE" id="PS51012">
    <property type="entry name" value="ABC_TM2"/>
    <property type="match status" value="1"/>
</dbReference>
<dbReference type="AlphaFoldDB" id="L7W0W6"/>
<proteinExistence type="inferred from homology"/>
<keyword evidence="3 5" id="KW-1133">Transmembrane helix</keyword>
<evidence type="ECO:0000256" key="1">
    <source>
        <dbReference type="ARBA" id="ARBA00004141"/>
    </source>
</evidence>
<dbReference type="GO" id="GO:0140359">
    <property type="term" value="F:ABC-type transporter activity"/>
    <property type="evidence" value="ECO:0007669"/>
    <property type="project" value="InterPro"/>
</dbReference>
<dbReference type="InterPro" id="IPR051328">
    <property type="entry name" value="T7SS_ABC-Transporter"/>
</dbReference>
<accession>L7W0W6</accession>
<comment type="subcellular location">
    <subcellularLocation>
        <location evidence="5">Cell membrane</location>
        <topology evidence="5">Multi-pass membrane protein</topology>
    </subcellularLocation>
    <subcellularLocation>
        <location evidence="1">Membrane</location>
        <topology evidence="1">Multi-pass membrane protein</topology>
    </subcellularLocation>
</comment>
<dbReference type="PIRSF" id="PIRSF006648">
    <property type="entry name" value="DrrB"/>
    <property type="match status" value="1"/>
</dbReference>
<dbReference type="InterPro" id="IPR047817">
    <property type="entry name" value="ABC2_TM_bact-type"/>
</dbReference>
<evidence type="ECO:0000313" key="7">
    <source>
        <dbReference type="EMBL" id="AGC72165.1"/>
    </source>
</evidence>
<feature type="transmembrane region" description="Helical" evidence="5">
    <location>
        <begin position="46"/>
        <end position="66"/>
    </location>
</feature>
<evidence type="ECO:0000256" key="2">
    <source>
        <dbReference type="ARBA" id="ARBA00022692"/>
    </source>
</evidence>
<evidence type="ECO:0000256" key="3">
    <source>
        <dbReference type="ARBA" id="ARBA00022989"/>
    </source>
</evidence>
<dbReference type="InterPro" id="IPR013525">
    <property type="entry name" value="ABC2_TM"/>
</dbReference>
<evidence type="ECO:0000259" key="6">
    <source>
        <dbReference type="PROSITE" id="PS51012"/>
    </source>
</evidence>
<evidence type="ECO:0000256" key="4">
    <source>
        <dbReference type="ARBA" id="ARBA00023136"/>
    </source>
</evidence>
<organism evidence="7">
    <name type="scientific">uncultured bacterium A1Q1_fos_962</name>
    <dbReference type="NCBI Taxonomy" id="1256592"/>
    <lineage>
        <taxon>Bacteria</taxon>
        <taxon>environmental samples</taxon>
    </lineage>
</organism>
<sequence>MQETTTMPAYSQATIRVSPYGSAFWHASLLMAWREIVRFLRQRNRVIGAVGQPILFWLLFGAGMNQTFQVPGQPFRDYFVPGTLVLILLFTAIFATISIIEDRQEGFLQAVLVAPMPRGALVLGKLLGGSVLAVGQSLVFLGISLLYRNTWSARLPLELLAAVLLMFIIAMGLTALGFCIAWRLDSTQGFHAIMNLLLMPMWLLSGAFFPVPGWNHGTLGERMLHAAMRCNPVTYAVAGMRYLLNPVSSLSDQLWLPSVAWCWVVSIGFALLMGSVAARMARRPAMGDFR</sequence>
<dbReference type="PANTHER" id="PTHR43077">
    <property type="entry name" value="TRANSPORT PERMEASE YVFS-RELATED"/>
    <property type="match status" value="1"/>
</dbReference>
<feature type="domain" description="ABC transmembrane type-2" evidence="6">
    <location>
        <begin position="44"/>
        <end position="284"/>
    </location>
</feature>
<keyword evidence="2 5" id="KW-0812">Transmembrane</keyword>
<feature type="transmembrane region" description="Helical" evidence="5">
    <location>
        <begin position="78"/>
        <end position="100"/>
    </location>
</feature>
<name>L7W0W6_9BACT</name>
<dbReference type="PANTHER" id="PTHR43077:SF10">
    <property type="entry name" value="TRANSPORT PERMEASE PROTEIN"/>
    <property type="match status" value="1"/>
</dbReference>
<feature type="transmembrane region" description="Helical" evidence="5">
    <location>
        <begin position="121"/>
        <end position="147"/>
    </location>
</feature>
<dbReference type="Pfam" id="PF01061">
    <property type="entry name" value="ABC2_membrane"/>
    <property type="match status" value="1"/>
</dbReference>
<protein>
    <recommendedName>
        <fullName evidence="5">Transport permease protein</fullName>
    </recommendedName>
</protein>
<feature type="transmembrane region" description="Helical" evidence="5">
    <location>
        <begin position="159"/>
        <end position="184"/>
    </location>
</feature>
<dbReference type="EMBL" id="JX649894">
    <property type="protein sequence ID" value="AGC72165.1"/>
    <property type="molecule type" value="Genomic_DNA"/>
</dbReference>
<feature type="transmembrane region" description="Helical" evidence="5">
    <location>
        <begin position="196"/>
        <end position="214"/>
    </location>
</feature>
<comment type="similarity">
    <text evidence="5">Belongs to the ABC-2 integral membrane protein family.</text>
</comment>
<evidence type="ECO:0000256" key="5">
    <source>
        <dbReference type="RuleBase" id="RU361157"/>
    </source>
</evidence>